<evidence type="ECO:0000313" key="3">
    <source>
        <dbReference type="EMBL" id="PHJ23545.1"/>
    </source>
</evidence>
<dbReference type="GO" id="GO:0015035">
    <property type="term" value="F:protein-disulfide reductase activity"/>
    <property type="evidence" value="ECO:0007669"/>
    <property type="project" value="TreeGrafter"/>
</dbReference>
<dbReference type="GO" id="GO:0051787">
    <property type="term" value="F:misfolded protein binding"/>
    <property type="evidence" value="ECO:0007669"/>
    <property type="project" value="TreeGrafter"/>
</dbReference>
<dbReference type="Gene3D" id="3.40.30.10">
    <property type="entry name" value="Glutaredoxin"/>
    <property type="match status" value="2"/>
</dbReference>
<dbReference type="Pfam" id="PF00226">
    <property type="entry name" value="DnaJ"/>
    <property type="match status" value="1"/>
</dbReference>
<dbReference type="GO" id="GO:0005788">
    <property type="term" value="C:endoplasmic reticulum lumen"/>
    <property type="evidence" value="ECO:0007669"/>
    <property type="project" value="TreeGrafter"/>
</dbReference>
<dbReference type="CDD" id="cd06257">
    <property type="entry name" value="DnaJ"/>
    <property type="match status" value="1"/>
</dbReference>
<evidence type="ECO:0000259" key="2">
    <source>
        <dbReference type="PROSITE" id="PS50076"/>
    </source>
</evidence>
<dbReference type="GO" id="GO:0016671">
    <property type="term" value="F:oxidoreductase activity, acting on a sulfur group of donors, disulfide as acceptor"/>
    <property type="evidence" value="ECO:0007669"/>
    <property type="project" value="TreeGrafter"/>
</dbReference>
<evidence type="ECO:0000256" key="1">
    <source>
        <dbReference type="SAM" id="Phobius"/>
    </source>
</evidence>
<dbReference type="CDD" id="cd02961">
    <property type="entry name" value="PDI_a_family"/>
    <property type="match status" value="1"/>
</dbReference>
<evidence type="ECO:0000313" key="4">
    <source>
        <dbReference type="Proteomes" id="UP000221165"/>
    </source>
</evidence>
<keyword evidence="1" id="KW-0812">Transmembrane</keyword>
<dbReference type="SUPFAM" id="SSF52833">
    <property type="entry name" value="Thioredoxin-like"/>
    <property type="match status" value="2"/>
</dbReference>
<dbReference type="InterPro" id="IPR013766">
    <property type="entry name" value="Thioredoxin_domain"/>
</dbReference>
<dbReference type="PANTHER" id="PTHR44340">
    <property type="entry name" value="DNAJ HOMOLOG SUBFAMILY C MEMBER 10"/>
    <property type="match status" value="1"/>
</dbReference>
<name>A0A2C6L849_9APIC</name>
<organism evidence="3 4">
    <name type="scientific">Cystoisospora suis</name>
    <dbReference type="NCBI Taxonomy" id="483139"/>
    <lineage>
        <taxon>Eukaryota</taxon>
        <taxon>Sar</taxon>
        <taxon>Alveolata</taxon>
        <taxon>Apicomplexa</taxon>
        <taxon>Conoidasida</taxon>
        <taxon>Coccidia</taxon>
        <taxon>Eucoccidiorida</taxon>
        <taxon>Eimeriorina</taxon>
        <taxon>Sarcocystidae</taxon>
        <taxon>Cystoisospora</taxon>
    </lineage>
</organism>
<dbReference type="SMART" id="SM00271">
    <property type="entry name" value="DnaJ"/>
    <property type="match status" value="1"/>
</dbReference>
<dbReference type="InterPro" id="IPR001623">
    <property type="entry name" value="DnaJ_domain"/>
</dbReference>
<dbReference type="SUPFAM" id="SSF46565">
    <property type="entry name" value="Chaperone J-domain"/>
    <property type="match status" value="1"/>
</dbReference>
<dbReference type="AlphaFoldDB" id="A0A2C6L849"/>
<keyword evidence="1" id="KW-1133">Transmembrane helix</keyword>
<dbReference type="GeneID" id="94426020"/>
<dbReference type="InterPro" id="IPR036249">
    <property type="entry name" value="Thioredoxin-like_sf"/>
</dbReference>
<feature type="domain" description="J" evidence="2">
    <location>
        <begin position="45"/>
        <end position="110"/>
    </location>
</feature>
<dbReference type="Proteomes" id="UP000221165">
    <property type="component" value="Unassembled WGS sequence"/>
</dbReference>
<protein>
    <recommendedName>
        <fullName evidence="2">J domain-containing protein</fullName>
    </recommendedName>
</protein>
<gene>
    <name evidence="3" type="ORF">CSUI_002609</name>
</gene>
<dbReference type="RefSeq" id="XP_067925220.1">
    <property type="nucleotide sequence ID" value="XM_068062809.1"/>
</dbReference>
<reference evidence="3 4" key="1">
    <citation type="journal article" date="2017" name="Int. J. Parasitol.">
        <title>The genome of the protozoan parasite Cystoisospora suis and a reverse vaccinology approach to identify vaccine candidates.</title>
        <authorList>
            <person name="Palmieri N."/>
            <person name="Shrestha A."/>
            <person name="Ruttkowski B."/>
            <person name="Beck T."/>
            <person name="Vogl C."/>
            <person name="Tomley F."/>
            <person name="Blake D.P."/>
            <person name="Joachim A."/>
        </authorList>
    </citation>
    <scope>NUCLEOTIDE SEQUENCE [LARGE SCALE GENOMIC DNA]</scope>
    <source>
        <strain evidence="3 4">Wien I</strain>
    </source>
</reference>
<keyword evidence="1" id="KW-0472">Membrane</keyword>
<dbReference type="PROSITE" id="PS50076">
    <property type="entry name" value="DNAJ_2"/>
    <property type="match status" value="1"/>
</dbReference>
<accession>A0A2C6L849</accession>
<proteinExistence type="predicted"/>
<dbReference type="EMBL" id="MIGC01001083">
    <property type="protein sequence ID" value="PHJ23545.1"/>
    <property type="molecule type" value="Genomic_DNA"/>
</dbReference>
<feature type="transmembrane region" description="Helical" evidence="1">
    <location>
        <begin position="12"/>
        <end position="31"/>
    </location>
</feature>
<sequence length="401" mass="45451">MEGRSFHWSLPRRLMGCLIIIIIALLPYFGVGKSASSTESEDFVDYYTVLGINKHASLADVKKAYRKMSLEYHPDKTSSKGDAAAKFHRISEAYEVLSRLQTRRLYDLYGKEYKSMEGYFEELPNRGNRELYRYKRGVFLLFERNIEGLLAKSKYTWILTFAQPGCGTCERNVPLYTKLGEQTMNTENVRLAVVNCLISNLCHYFGISHLGQVFLLPPDQDGGGYWDKREYTGLLQAEDILEAALEVPASDIREVESDAAARTQLASISGIKRQESQKAVPAADAAWLVQYYKPSCMPCRQAKSELRKVSHQLRDRLVVSFVNCDKHSCAEVPYFPFARLFIKRHDQSIEQVPIDLRVSNEAGTAGAAATLAVTLLTHLLHLPRQPPPSRTRLAHSRSEEF</sequence>
<dbReference type="InterPro" id="IPR036869">
    <property type="entry name" value="J_dom_sf"/>
</dbReference>
<dbReference type="VEuPathDB" id="ToxoDB:CSUI_002609"/>
<dbReference type="Pfam" id="PF00085">
    <property type="entry name" value="Thioredoxin"/>
    <property type="match status" value="1"/>
</dbReference>
<dbReference type="OrthoDB" id="10250354at2759"/>
<dbReference type="Gene3D" id="1.10.287.110">
    <property type="entry name" value="DnaJ domain"/>
    <property type="match status" value="1"/>
</dbReference>
<comment type="caution">
    <text evidence="3">The sequence shown here is derived from an EMBL/GenBank/DDBJ whole genome shotgun (WGS) entry which is preliminary data.</text>
</comment>
<dbReference type="InterPro" id="IPR052460">
    <property type="entry name" value="ER_disulfide_reductase"/>
</dbReference>
<keyword evidence="4" id="KW-1185">Reference proteome</keyword>
<dbReference type="PRINTS" id="PR00625">
    <property type="entry name" value="JDOMAIN"/>
</dbReference>
<dbReference type="GO" id="GO:0036498">
    <property type="term" value="P:IRE1-mediated unfolded protein response"/>
    <property type="evidence" value="ECO:0007669"/>
    <property type="project" value="TreeGrafter"/>
</dbReference>
<dbReference type="PANTHER" id="PTHR44340:SF1">
    <property type="entry name" value="DNAJ HOMOLOG SUBFAMILY C MEMBER 10"/>
    <property type="match status" value="1"/>
</dbReference>